<dbReference type="GO" id="GO:0016020">
    <property type="term" value="C:membrane"/>
    <property type="evidence" value="ECO:0007669"/>
    <property type="project" value="TreeGrafter"/>
</dbReference>
<reference evidence="3" key="1">
    <citation type="journal article" date="2023" name="Commun. Biol.">
        <title>Genome analysis of Parmales, the sister group of diatoms, reveals the evolutionary specialization of diatoms from phago-mixotrophs to photoautotrophs.</title>
        <authorList>
            <person name="Ban H."/>
            <person name="Sato S."/>
            <person name="Yoshikawa S."/>
            <person name="Yamada K."/>
            <person name="Nakamura Y."/>
            <person name="Ichinomiya M."/>
            <person name="Sato N."/>
            <person name="Blanc-Mathieu R."/>
            <person name="Endo H."/>
            <person name="Kuwata A."/>
            <person name="Ogata H."/>
        </authorList>
    </citation>
    <scope>NUCLEOTIDE SEQUENCE [LARGE SCALE GENOMIC DNA]</scope>
    <source>
        <strain evidence="3">NIES 3701</strain>
    </source>
</reference>
<sequence>MNLRPSLLHALSSLSPPAAPFLHPTLNRRYAYYPPQTQSSSSPPPLLLLGGTSQSISSWSPHVSQLSKSRLVIAYECCGQGPSPPLSHETCAIESQVSTLEKFVNGLNLEEVDVVGLSFGSRVGLAFSRTGKVNKLHVSGLTRTRDDYSMKVLEDWRGILIDGSDEDHGILKRFAESVIDVSYSEGFKEKNSKWREKWEEFVVNNNTVEGLRGLLNQSHAGVEDEWGVTKSLLASRSENRFIVGEVDVLCGAESEKGVEGAMEELRPFGQTKVFEGCGHAVPMEMGKAWRDDLLEFLT</sequence>
<dbReference type="PANTHER" id="PTHR43798:SF33">
    <property type="entry name" value="HYDROLASE, PUTATIVE (AFU_ORTHOLOGUE AFUA_2G14860)-RELATED"/>
    <property type="match status" value="1"/>
</dbReference>
<dbReference type="Proteomes" id="UP001165085">
    <property type="component" value="Unassembled WGS sequence"/>
</dbReference>
<keyword evidence="3" id="KW-1185">Reference proteome</keyword>
<organism evidence="2 3">
    <name type="scientific">Triparma strigata</name>
    <dbReference type="NCBI Taxonomy" id="1606541"/>
    <lineage>
        <taxon>Eukaryota</taxon>
        <taxon>Sar</taxon>
        <taxon>Stramenopiles</taxon>
        <taxon>Ochrophyta</taxon>
        <taxon>Bolidophyceae</taxon>
        <taxon>Parmales</taxon>
        <taxon>Triparmaceae</taxon>
        <taxon>Triparma</taxon>
    </lineage>
</organism>
<protein>
    <recommendedName>
        <fullName evidence="1">AB hydrolase-1 domain-containing protein</fullName>
    </recommendedName>
</protein>
<evidence type="ECO:0000313" key="2">
    <source>
        <dbReference type="EMBL" id="GMH93902.1"/>
    </source>
</evidence>
<name>A0A9W7EXA4_9STRA</name>
<dbReference type="OrthoDB" id="44248at2759"/>
<evidence type="ECO:0000259" key="1">
    <source>
        <dbReference type="Pfam" id="PF12697"/>
    </source>
</evidence>
<dbReference type="InterPro" id="IPR029058">
    <property type="entry name" value="AB_hydrolase_fold"/>
</dbReference>
<dbReference type="Pfam" id="PF12697">
    <property type="entry name" value="Abhydrolase_6"/>
    <property type="match status" value="1"/>
</dbReference>
<dbReference type="Gene3D" id="3.40.50.1820">
    <property type="entry name" value="alpha/beta hydrolase"/>
    <property type="match status" value="1"/>
</dbReference>
<dbReference type="InterPro" id="IPR050266">
    <property type="entry name" value="AB_hydrolase_sf"/>
</dbReference>
<feature type="domain" description="AB hydrolase-1" evidence="1">
    <location>
        <begin position="46"/>
        <end position="285"/>
    </location>
</feature>
<dbReference type="SUPFAM" id="SSF53474">
    <property type="entry name" value="alpha/beta-Hydrolases"/>
    <property type="match status" value="1"/>
</dbReference>
<accession>A0A9W7EXA4</accession>
<evidence type="ECO:0000313" key="3">
    <source>
        <dbReference type="Proteomes" id="UP001165085"/>
    </source>
</evidence>
<dbReference type="AlphaFoldDB" id="A0A9W7EXA4"/>
<dbReference type="InterPro" id="IPR000073">
    <property type="entry name" value="AB_hydrolase_1"/>
</dbReference>
<dbReference type="EMBL" id="BRXY01000422">
    <property type="protein sequence ID" value="GMH93902.1"/>
    <property type="molecule type" value="Genomic_DNA"/>
</dbReference>
<gene>
    <name evidence="2" type="ORF">TrST_g7940</name>
</gene>
<proteinExistence type="predicted"/>
<comment type="caution">
    <text evidence="2">The sequence shown here is derived from an EMBL/GenBank/DDBJ whole genome shotgun (WGS) entry which is preliminary data.</text>
</comment>
<dbReference type="PANTHER" id="PTHR43798">
    <property type="entry name" value="MONOACYLGLYCEROL LIPASE"/>
    <property type="match status" value="1"/>
</dbReference>